<feature type="transmembrane region" description="Helical" evidence="5">
    <location>
        <begin position="242"/>
        <end position="262"/>
    </location>
</feature>
<evidence type="ECO:0000256" key="3">
    <source>
        <dbReference type="ARBA" id="ARBA00022989"/>
    </source>
</evidence>
<organism evidence="7 8">
    <name type="scientific">Devosia enhydra</name>
    <dbReference type="NCBI Taxonomy" id="665118"/>
    <lineage>
        <taxon>Bacteria</taxon>
        <taxon>Pseudomonadati</taxon>
        <taxon>Pseudomonadota</taxon>
        <taxon>Alphaproteobacteria</taxon>
        <taxon>Hyphomicrobiales</taxon>
        <taxon>Devosiaceae</taxon>
        <taxon>Devosia</taxon>
    </lineage>
</organism>
<dbReference type="InterPro" id="IPR037185">
    <property type="entry name" value="EmrE-like"/>
</dbReference>
<dbReference type="SUPFAM" id="SSF103481">
    <property type="entry name" value="Multidrug resistance efflux transporter EmrE"/>
    <property type="match status" value="2"/>
</dbReference>
<dbReference type="Gene3D" id="1.10.3730.20">
    <property type="match status" value="1"/>
</dbReference>
<feature type="transmembrane region" description="Helical" evidence="5">
    <location>
        <begin position="33"/>
        <end position="54"/>
    </location>
</feature>
<dbReference type="InterPro" id="IPR050638">
    <property type="entry name" value="AA-Vitamin_Transporters"/>
</dbReference>
<feature type="transmembrane region" description="Helical" evidence="5">
    <location>
        <begin position="181"/>
        <end position="200"/>
    </location>
</feature>
<feature type="domain" description="EamA" evidence="6">
    <location>
        <begin position="7"/>
        <end position="137"/>
    </location>
</feature>
<dbReference type="EMBL" id="FPKU01000001">
    <property type="protein sequence ID" value="SFZ81994.1"/>
    <property type="molecule type" value="Genomic_DNA"/>
</dbReference>
<sequence length="308" mass="32478">MSLRDWFWVVLLGTIWGTSFLFNAILIRELGPFWVSALRVTIGAAGCWAVLVALRRPLPRDPMIYGHFLVYGLICYAIPFALFPLAQGHLAAGVAAIINAMTPIMTVLVSQLWKGGERATPQKTAGVIAGFAGVAILAAPALAGGGSSQLWAILTCLAATLCYAVSLNYARIFRGIEASTVAALSLTGAAIGAVSAALVFEGLPEIERAETWGAAFGIGLIATTFAYQVMYRILPRIGATNFTSVTFIAPVSAVILGIAFLGEHVEPSHIAGMVGIFLGLLLLDGRLWRRLTGGRRADRSGIPPATGP</sequence>
<evidence type="ECO:0000259" key="6">
    <source>
        <dbReference type="Pfam" id="PF00892"/>
    </source>
</evidence>
<evidence type="ECO:0000256" key="4">
    <source>
        <dbReference type="ARBA" id="ARBA00023136"/>
    </source>
</evidence>
<comment type="subcellular location">
    <subcellularLocation>
        <location evidence="1">Membrane</location>
        <topology evidence="1">Multi-pass membrane protein</topology>
    </subcellularLocation>
</comment>
<keyword evidence="8" id="KW-1185">Reference proteome</keyword>
<dbReference type="AlphaFoldDB" id="A0A1K2HU90"/>
<keyword evidence="2 5" id="KW-0812">Transmembrane</keyword>
<evidence type="ECO:0000313" key="7">
    <source>
        <dbReference type="EMBL" id="SFZ81994.1"/>
    </source>
</evidence>
<dbReference type="GO" id="GO:0016020">
    <property type="term" value="C:membrane"/>
    <property type="evidence" value="ECO:0007669"/>
    <property type="project" value="UniProtKB-SubCell"/>
</dbReference>
<protein>
    <submittedName>
        <fullName evidence="7">Permease of the drug/metabolite transporter (DMT) superfamily</fullName>
    </submittedName>
</protein>
<feature type="transmembrane region" description="Helical" evidence="5">
    <location>
        <begin position="7"/>
        <end position="27"/>
    </location>
</feature>
<accession>A0A1K2HU90</accession>
<reference evidence="7 8" key="1">
    <citation type="submission" date="2016-11" db="EMBL/GenBank/DDBJ databases">
        <authorList>
            <person name="Jaros S."/>
            <person name="Januszkiewicz K."/>
            <person name="Wedrychowicz H."/>
        </authorList>
    </citation>
    <scope>NUCLEOTIDE SEQUENCE [LARGE SCALE GENOMIC DNA]</scope>
    <source>
        <strain evidence="7 8">ATCC 23634</strain>
    </source>
</reference>
<evidence type="ECO:0000256" key="5">
    <source>
        <dbReference type="SAM" id="Phobius"/>
    </source>
</evidence>
<feature type="transmembrane region" description="Helical" evidence="5">
    <location>
        <begin position="212"/>
        <end position="230"/>
    </location>
</feature>
<dbReference type="OrthoDB" id="9810556at2"/>
<evidence type="ECO:0000256" key="2">
    <source>
        <dbReference type="ARBA" id="ARBA00022692"/>
    </source>
</evidence>
<evidence type="ECO:0000313" key="8">
    <source>
        <dbReference type="Proteomes" id="UP000183447"/>
    </source>
</evidence>
<feature type="transmembrane region" description="Helical" evidence="5">
    <location>
        <begin position="66"/>
        <end position="86"/>
    </location>
</feature>
<keyword evidence="4 5" id="KW-0472">Membrane</keyword>
<dbReference type="InterPro" id="IPR000620">
    <property type="entry name" value="EamA_dom"/>
</dbReference>
<dbReference type="PANTHER" id="PTHR32322:SF9">
    <property type="entry name" value="AMINO-ACID METABOLITE EFFLUX PUMP-RELATED"/>
    <property type="match status" value="1"/>
</dbReference>
<dbReference type="PANTHER" id="PTHR32322">
    <property type="entry name" value="INNER MEMBRANE TRANSPORTER"/>
    <property type="match status" value="1"/>
</dbReference>
<dbReference type="Pfam" id="PF00892">
    <property type="entry name" value="EamA"/>
    <property type="match status" value="2"/>
</dbReference>
<evidence type="ECO:0000256" key="1">
    <source>
        <dbReference type="ARBA" id="ARBA00004141"/>
    </source>
</evidence>
<feature type="transmembrane region" description="Helical" evidence="5">
    <location>
        <begin position="268"/>
        <end position="288"/>
    </location>
</feature>
<feature type="domain" description="EamA" evidence="6">
    <location>
        <begin position="151"/>
        <end position="283"/>
    </location>
</feature>
<proteinExistence type="predicted"/>
<dbReference type="Proteomes" id="UP000183447">
    <property type="component" value="Unassembled WGS sequence"/>
</dbReference>
<gene>
    <name evidence="7" type="ORF">SAMN02983003_0821</name>
</gene>
<name>A0A1K2HU90_9HYPH</name>
<feature type="transmembrane region" description="Helical" evidence="5">
    <location>
        <begin position="125"/>
        <end position="143"/>
    </location>
</feature>
<feature type="transmembrane region" description="Helical" evidence="5">
    <location>
        <begin position="92"/>
        <end position="113"/>
    </location>
</feature>
<dbReference type="RefSeq" id="WP_072339253.1">
    <property type="nucleotide sequence ID" value="NZ_FPKU01000001.1"/>
</dbReference>
<keyword evidence="3 5" id="KW-1133">Transmembrane helix</keyword>
<dbReference type="STRING" id="665118.SAMN02983003_0821"/>
<feature type="transmembrane region" description="Helical" evidence="5">
    <location>
        <begin position="149"/>
        <end position="169"/>
    </location>
</feature>